<dbReference type="AlphaFoldDB" id="A0A921IS97"/>
<name>A0A921IS97_9ACTN</name>
<protein>
    <recommendedName>
        <fullName evidence="3">HEAT repeat domain-containing protein</fullName>
    </recommendedName>
</protein>
<dbReference type="Proteomes" id="UP000753256">
    <property type="component" value="Unassembled WGS sequence"/>
</dbReference>
<evidence type="ECO:0000313" key="1">
    <source>
        <dbReference type="EMBL" id="HJG36533.1"/>
    </source>
</evidence>
<dbReference type="InterPro" id="IPR011989">
    <property type="entry name" value="ARM-like"/>
</dbReference>
<dbReference type="InterPro" id="IPR016024">
    <property type="entry name" value="ARM-type_fold"/>
</dbReference>
<reference evidence="1" key="1">
    <citation type="journal article" date="2021" name="PeerJ">
        <title>Extensive microbial diversity within the chicken gut microbiome revealed by metagenomics and culture.</title>
        <authorList>
            <person name="Gilroy R."/>
            <person name="Ravi A."/>
            <person name="Getino M."/>
            <person name="Pursley I."/>
            <person name="Horton D.L."/>
            <person name="Alikhan N.F."/>
            <person name="Baker D."/>
            <person name="Gharbi K."/>
            <person name="Hall N."/>
            <person name="Watson M."/>
            <person name="Adriaenssens E.M."/>
            <person name="Foster-Nyarko E."/>
            <person name="Jarju S."/>
            <person name="Secka A."/>
            <person name="Antonio M."/>
            <person name="Oren A."/>
            <person name="Chaudhuri R.R."/>
            <person name="La Ragione R."/>
            <person name="Hildebrand F."/>
            <person name="Pallen M.J."/>
        </authorList>
    </citation>
    <scope>NUCLEOTIDE SEQUENCE</scope>
    <source>
        <strain evidence="1">ChiHjej13B12-9602</strain>
    </source>
</reference>
<sequence>MAISTNEPEATTAEFEKLGEIERDKAALDALVEDLSCSSRRRRQFSARVIALLAERDPELLAPRIPDLVDALYRPEAQTRWEILDALTFLVDDHAKEVGAAYEGAEAALFDELSATLRLSAFRMLCAWGATERGRSKKVWPIIDEAIQCYHGDLEYREMLGCLHAFAQGKIAGDVAEELAGRLQFDAEGGKGTYLKARSSEIYNMLVKRFKLDAPKKRARVTKSDEADEEDEEE</sequence>
<evidence type="ECO:0008006" key="3">
    <source>
        <dbReference type="Google" id="ProtNLM"/>
    </source>
</evidence>
<organism evidence="1 2">
    <name type="scientific">Enorma phocaeensis</name>
    <dbReference type="NCBI Taxonomy" id="1871019"/>
    <lineage>
        <taxon>Bacteria</taxon>
        <taxon>Bacillati</taxon>
        <taxon>Actinomycetota</taxon>
        <taxon>Coriobacteriia</taxon>
        <taxon>Coriobacteriales</taxon>
        <taxon>Coriobacteriaceae</taxon>
        <taxon>Enorma</taxon>
    </lineage>
</organism>
<gene>
    <name evidence="1" type="ORF">K8V70_01530</name>
</gene>
<dbReference type="SUPFAM" id="SSF48371">
    <property type="entry name" value="ARM repeat"/>
    <property type="match status" value="1"/>
</dbReference>
<proteinExistence type="predicted"/>
<dbReference type="RefSeq" id="WP_273188842.1">
    <property type="nucleotide sequence ID" value="NZ_DYUZ01000007.1"/>
</dbReference>
<dbReference type="Gene3D" id="1.25.10.10">
    <property type="entry name" value="Leucine-rich Repeat Variant"/>
    <property type="match status" value="1"/>
</dbReference>
<accession>A0A921IS97</accession>
<dbReference type="EMBL" id="DYUZ01000007">
    <property type="protein sequence ID" value="HJG36533.1"/>
    <property type="molecule type" value="Genomic_DNA"/>
</dbReference>
<reference evidence="1" key="2">
    <citation type="submission" date="2021-09" db="EMBL/GenBank/DDBJ databases">
        <authorList>
            <person name="Gilroy R."/>
        </authorList>
    </citation>
    <scope>NUCLEOTIDE SEQUENCE</scope>
    <source>
        <strain evidence="1">ChiHjej13B12-9602</strain>
    </source>
</reference>
<evidence type="ECO:0000313" key="2">
    <source>
        <dbReference type="Proteomes" id="UP000753256"/>
    </source>
</evidence>
<comment type="caution">
    <text evidence="1">The sequence shown here is derived from an EMBL/GenBank/DDBJ whole genome shotgun (WGS) entry which is preliminary data.</text>
</comment>